<dbReference type="Proteomes" id="UP000178841">
    <property type="component" value="Unassembled WGS sequence"/>
</dbReference>
<dbReference type="Gene3D" id="3.30.420.140">
    <property type="entry name" value="YqgF/RNase H-like domain"/>
    <property type="match status" value="1"/>
</dbReference>
<evidence type="ECO:0000259" key="6">
    <source>
        <dbReference type="SMART" id="SM00732"/>
    </source>
</evidence>
<evidence type="ECO:0000256" key="5">
    <source>
        <dbReference type="HAMAP-Rule" id="MF_00651"/>
    </source>
</evidence>
<dbReference type="NCBIfam" id="TIGR00250">
    <property type="entry name" value="RNAse_H_YqgF"/>
    <property type="match status" value="1"/>
</dbReference>
<protein>
    <recommendedName>
        <fullName evidence="5">Putative pre-16S rRNA nuclease</fullName>
        <ecNumber evidence="5">3.1.-.-</ecNumber>
    </recommendedName>
</protein>
<comment type="similarity">
    <text evidence="5">Belongs to the YqgF HJR family.</text>
</comment>
<dbReference type="Pfam" id="PF03652">
    <property type="entry name" value="RuvX"/>
    <property type="match status" value="1"/>
</dbReference>
<dbReference type="STRING" id="1798657.A2648_00490"/>
<evidence type="ECO:0000256" key="2">
    <source>
        <dbReference type="ARBA" id="ARBA00022517"/>
    </source>
</evidence>
<accession>A0A1G2CSB0</accession>
<dbReference type="GO" id="GO:0000967">
    <property type="term" value="P:rRNA 5'-end processing"/>
    <property type="evidence" value="ECO:0007669"/>
    <property type="project" value="UniProtKB-UniRule"/>
</dbReference>
<evidence type="ECO:0000313" key="8">
    <source>
        <dbReference type="Proteomes" id="UP000178841"/>
    </source>
</evidence>
<dbReference type="InterPro" id="IPR005227">
    <property type="entry name" value="YqgF"/>
</dbReference>
<dbReference type="PANTHER" id="PTHR33317">
    <property type="entry name" value="POLYNUCLEOTIDYL TRANSFERASE, RIBONUCLEASE H-LIKE SUPERFAMILY PROTEIN"/>
    <property type="match status" value="1"/>
</dbReference>
<dbReference type="HAMAP" id="MF_00651">
    <property type="entry name" value="Nuclease_YqgF"/>
    <property type="match status" value="1"/>
</dbReference>
<dbReference type="GO" id="GO:0005829">
    <property type="term" value="C:cytosol"/>
    <property type="evidence" value="ECO:0007669"/>
    <property type="project" value="TreeGrafter"/>
</dbReference>
<name>A0A1G2CSB0_9BACT</name>
<dbReference type="GO" id="GO:0004518">
    <property type="term" value="F:nuclease activity"/>
    <property type="evidence" value="ECO:0007669"/>
    <property type="project" value="UniProtKB-KW"/>
</dbReference>
<feature type="domain" description="YqgF/RNase H-like" evidence="6">
    <location>
        <begin position="1"/>
        <end position="99"/>
    </location>
</feature>
<comment type="function">
    <text evidence="5">Could be a nuclease involved in processing of the 5'-end of pre-16S rRNA.</text>
</comment>
<dbReference type="PANTHER" id="PTHR33317:SF4">
    <property type="entry name" value="POLYNUCLEOTIDYL TRANSFERASE, RIBONUCLEASE H-LIKE SUPERFAMILY PROTEIN"/>
    <property type="match status" value="1"/>
</dbReference>
<dbReference type="InterPro" id="IPR006641">
    <property type="entry name" value="YqgF/RNaseH-like_dom"/>
</dbReference>
<dbReference type="EMBL" id="MHLH01000009">
    <property type="protein sequence ID" value="OGZ04263.1"/>
    <property type="molecule type" value="Genomic_DNA"/>
</dbReference>
<proteinExistence type="inferred from homology"/>
<comment type="subcellular location">
    <subcellularLocation>
        <location evidence="5">Cytoplasm</location>
    </subcellularLocation>
</comment>
<gene>
    <name evidence="7" type="ORF">A2648_00490</name>
</gene>
<keyword evidence="3 5" id="KW-0540">Nuclease</keyword>
<keyword evidence="1 5" id="KW-0963">Cytoplasm</keyword>
<dbReference type="SMART" id="SM00732">
    <property type="entry name" value="YqgFc"/>
    <property type="match status" value="1"/>
</dbReference>
<organism evidence="7 8">
    <name type="scientific">Candidatus Lloydbacteria bacterium RIFCSPHIGHO2_01_FULL_41_20</name>
    <dbReference type="NCBI Taxonomy" id="1798657"/>
    <lineage>
        <taxon>Bacteria</taxon>
        <taxon>Candidatus Lloydiibacteriota</taxon>
    </lineage>
</organism>
<dbReference type="AlphaFoldDB" id="A0A1G2CSB0"/>
<dbReference type="CDD" id="cd16964">
    <property type="entry name" value="YqgF"/>
    <property type="match status" value="1"/>
</dbReference>
<evidence type="ECO:0000256" key="1">
    <source>
        <dbReference type="ARBA" id="ARBA00022490"/>
    </source>
</evidence>
<dbReference type="EC" id="3.1.-.-" evidence="5"/>
<sequence>MKCIGIDYGTKRIGIAFSDDAGKVAFPREILENNRNAVWKIIELIKKEKAGRIVVGRSLDEGGKENFLMADIKEFISFLELGINLPIFLEKEFFTSVEARRFQGGKEVDDRAAAIILQRYLDKQRLPKTNNLPS</sequence>
<evidence type="ECO:0000256" key="4">
    <source>
        <dbReference type="ARBA" id="ARBA00022801"/>
    </source>
</evidence>
<comment type="caution">
    <text evidence="7">The sequence shown here is derived from an EMBL/GenBank/DDBJ whole genome shotgun (WGS) entry which is preliminary data.</text>
</comment>
<reference evidence="7 8" key="1">
    <citation type="journal article" date="2016" name="Nat. Commun.">
        <title>Thousands of microbial genomes shed light on interconnected biogeochemical processes in an aquifer system.</title>
        <authorList>
            <person name="Anantharaman K."/>
            <person name="Brown C.T."/>
            <person name="Hug L.A."/>
            <person name="Sharon I."/>
            <person name="Castelle C.J."/>
            <person name="Probst A.J."/>
            <person name="Thomas B.C."/>
            <person name="Singh A."/>
            <person name="Wilkins M.J."/>
            <person name="Karaoz U."/>
            <person name="Brodie E.L."/>
            <person name="Williams K.H."/>
            <person name="Hubbard S.S."/>
            <person name="Banfield J.F."/>
        </authorList>
    </citation>
    <scope>NUCLEOTIDE SEQUENCE [LARGE SCALE GENOMIC DNA]</scope>
</reference>
<dbReference type="SUPFAM" id="SSF53098">
    <property type="entry name" value="Ribonuclease H-like"/>
    <property type="match status" value="1"/>
</dbReference>
<evidence type="ECO:0000313" key="7">
    <source>
        <dbReference type="EMBL" id="OGZ04263.1"/>
    </source>
</evidence>
<evidence type="ECO:0000256" key="3">
    <source>
        <dbReference type="ARBA" id="ARBA00022722"/>
    </source>
</evidence>
<keyword evidence="4 5" id="KW-0378">Hydrolase</keyword>
<keyword evidence="2 5" id="KW-0690">Ribosome biogenesis</keyword>
<dbReference type="GO" id="GO:0016788">
    <property type="term" value="F:hydrolase activity, acting on ester bonds"/>
    <property type="evidence" value="ECO:0007669"/>
    <property type="project" value="UniProtKB-UniRule"/>
</dbReference>
<dbReference type="InterPro" id="IPR037027">
    <property type="entry name" value="YqgF/RNaseH-like_dom_sf"/>
</dbReference>
<dbReference type="InterPro" id="IPR012337">
    <property type="entry name" value="RNaseH-like_sf"/>
</dbReference>